<dbReference type="SUPFAM" id="SSF48239">
    <property type="entry name" value="Terpenoid cyclases/Protein prenyltransferases"/>
    <property type="match status" value="1"/>
</dbReference>
<evidence type="ECO:0000313" key="2">
    <source>
        <dbReference type="Proteomes" id="UP000635245"/>
    </source>
</evidence>
<evidence type="ECO:0008006" key="3">
    <source>
        <dbReference type="Google" id="ProtNLM"/>
    </source>
</evidence>
<organism evidence="1 2">
    <name type="scientific">Prauserella cavernicola</name>
    <dbReference type="NCBI Taxonomy" id="2800127"/>
    <lineage>
        <taxon>Bacteria</taxon>
        <taxon>Bacillati</taxon>
        <taxon>Actinomycetota</taxon>
        <taxon>Actinomycetes</taxon>
        <taxon>Pseudonocardiales</taxon>
        <taxon>Pseudonocardiaceae</taxon>
        <taxon>Prauserella</taxon>
    </lineage>
</organism>
<reference evidence="1" key="1">
    <citation type="submission" date="2020-12" db="EMBL/GenBank/DDBJ databases">
        <title>Prauserella sp. ASG 168, a novel actinomycete isolated from cave rock.</title>
        <authorList>
            <person name="Suriyachadkun C."/>
        </authorList>
    </citation>
    <scope>NUCLEOTIDE SEQUENCE</scope>
    <source>
        <strain evidence="1">ASG 168</strain>
    </source>
</reference>
<dbReference type="EMBL" id="JAENJH010000004">
    <property type="protein sequence ID" value="MBK1786281.1"/>
    <property type="molecule type" value="Genomic_DNA"/>
</dbReference>
<protein>
    <recommendedName>
        <fullName evidence="3">Prenyltransferase</fullName>
    </recommendedName>
</protein>
<proteinExistence type="predicted"/>
<evidence type="ECO:0000313" key="1">
    <source>
        <dbReference type="EMBL" id="MBK1786281.1"/>
    </source>
</evidence>
<dbReference type="RefSeq" id="WP_200319583.1">
    <property type="nucleotide sequence ID" value="NZ_JAENJH010000004.1"/>
</dbReference>
<name>A0A934V2Q4_9PSEU</name>
<accession>A0A934V2Q4</accession>
<gene>
    <name evidence="1" type="ORF">JHE00_18275</name>
</gene>
<keyword evidence="2" id="KW-1185">Reference proteome</keyword>
<sequence length="296" mass="31373">MSDDLTIDLDAAATFQRAHARLLDQHRLQLLLGRGDADATLAALTAYRNPDGGFGHGLEPDLRSPESQPAPALHAFEVLAELGPVTSPLSAALCDWLDSVTLPDGGLPFALPVTSPSGCAPFWVSAEHDVSSLQITAITAACALRVAAHDPAVAAHPWLRRATEYSFDAIRALEGRPHALVLAFAVGFLDAASDSHPEAVPLLERLGEYVPADGLVPVEGGAEGESMRPLDFAPLPGRPARNLFKPEVVDAELRALAAAQQDDGGWRVDFTSYSPAASLEWRGYRTVSAVHTLLTA</sequence>
<dbReference type="Proteomes" id="UP000635245">
    <property type="component" value="Unassembled WGS sequence"/>
</dbReference>
<comment type="caution">
    <text evidence="1">The sequence shown here is derived from an EMBL/GenBank/DDBJ whole genome shotgun (WGS) entry which is preliminary data.</text>
</comment>
<dbReference type="AlphaFoldDB" id="A0A934V2Q4"/>
<dbReference type="InterPro" id="IPR008930">
    <property type="entry name" value="Terpenoid_cyclase/PrenylTrfase"/>
</dbReference>